<sequence length="1580" mass="168434">MPDHDGGSVGIDILPKINASAWGREIKARLDPVVAKEGRALGRTLSEGIKTGFAPRRIEEALRDSTPRLEVAAGRLGRKLGGQIARSIKAELELKLRNLPEATVPVKVKVDKASLEKARRKLAGLGPFTVSIKAEAKTKKARAQLEELRTQIRLLQRSRVNINVSANTGAARRQLMMLGIQMAVLASIPLSSVLAAGIGGIAAAATAAGAGIGSVLAVAIPGVRRISDALAAQKTADNQVATSTRGRTAALNTAAIATQQARLQAMQMAQAERQVTQAQAAARQAQRELNQARVDGARSLQDMQNNLIDAGLSLRGDELAVERARRELEKLGSTRQDDLAVQQAQVNLAAAQAKQAKTLGDVRSTQLQKDQAQLAVDLAGQALKAAQDQRKERELDRKDAQLAYEQAVQQLKEQRILVARLAADEAKARKAGVEGTQEVVSAKERLKDALQQVADAQRAVRQQQIQDRIAALQQADAQRQAASAADGASAANVRLGRAMDRLTPAETRLLKNWKAFSRVYRDWVNDLEPDVLPTLSGGLGLVALQLDKLSPLTRSSAAAMRVLEVRAGRALDGPFWSRYIARTSIEAPRAIEKFGAITGHTLEGVAGIFEAFLPYTNLLLGAVDNLTIRFARWGTSLYGSTGFIRFMSYVQQTGPEVIHTLGSLGSGLIDIGRALAPLAAIQLAVIRYLAEGLAALSRNAPGLVQLAAAAYIASKAIRVLGVTSLIAGLRGTSAAAGAAGAGMLRFGVILRTVGGYMMGVSGAAVTTRVALMGLARLGVVVGVLTGMGYAMNALQHAQNGSVQSTEALTRSMQNLADTGKFGGAFFDQFKAGALSGKTQIEEFRQAAESIANPSWNQRWIDHPAAQFFHVISLGTYNTPLSEAVGKFKQLDTTLTQMAQNGQADAAAQSFARMSYELHLGKLNIDQIKTVFPQYSALVGSGAFQTQLFTARIKEQNQALLANANRFLSDQQQIIDFNSALAAGRTALDANGRAFWGNSQAAINNRQTVLQAARVLNSYSEDLVSNNRVTDDSIKRLKGQREQLIDLAARFLGSRKEAKKYVDQLIDIPKSAKTDVSVTAKGKFSMKGLGVLANDPTLAAIFGHAGGGYIGGGGGPRADDKLTRISTGEMVINAPATARYLPLLTAINDEGNAGTIYKGKGYTTGPTPSGGGSGAGSAGAFAGGGLPGTRRDALPAFAGGGLLKPRYTTDYRYSGDPARTLDKARQGTARGLAGMLTYSAGQTAIGAGLLTDFLTGGYGKGAKAVRFAKQQLGEPYVWGATGPNSWDCSGLTMRAWQAAGVNIPRVTYDQIAFGTPTSKTKALPGDLYFPHRGHVMMVTGMSGPRALIHAPHTGDVVRYAGWRTGGTYRHIAGGGGSRYGGGHPKDYGRAQLGELGWSSAQFAPLNRLWQRESGWRWNARNPSSGAYGIPQALPPGKMASFGSDWRTNWATQINWGLDYIKHRYGSPARAWAHSQRTGWYADGTDHARRGLAWVGENGPELVDFRGGEAVYPHEDSLRMAVSAAMTPLELSDAALSGGGGDRHYHAHMDGMTRAAYQRELRTTFKVMEMEQAASLRIGRKS</sequence>
<evidence type="ECO:0000256" key="4">
    <source>
        <dbReference type="ARBA" id="ARBA00022807"/>
    </source>
</evidence>
<dbReference type="SUPFAM" id="SSF54001">
    <property type="entry name" value="Cysteine proteinases"/>
    <property type="match status" value="1"/>
</dbReference>
<dbReference type="PROSITE" id="PS51935">
    <property type="entry name" value="NLPC_P60"/>
    <property type="match status" value="1"/>
</dbReference>
<evidence type="ECO:0000256" key="3">
    <source>
        <dbReference type="ARBA" id="ARBA00022801"/>
    </source>
</evidence>
<keyword evidence="4" id="KW-0788">Thiol protease</keyword>
<dbReference type="RefSeq" id="WP_163054327.1">
    <property type="nucleotide sequence ID" value="NZ_JAAGLI010000213.1"/>
</dbReference>
<dbReference type="InterPro" id="IPR000064">
    <property type="entry name" value="NLP_P60_dom"/>
</dbReference>
<dbReference type="PANTHER" id="PTHR47359">
    <property type="entry name" value="PEPTIDOGLYCAN DL-ENDOPEPTIDASE CWLO"/>
    <property type="match status" value="1"/>
</dbReference>
<reference evidence="7 8" key="1">
    <citation type="submission" date="2020-01" db="EMBL/GenBank/DDBJ databases">
        <title>Insect and environment-associated Actinomycetes.</title>
        <authorList>
            <person name="Currrie C."/>
            <person name="Chevrette M."/>
            <person name="Carlson C."/>
            <person name="Stubbendieck R."/>
            <person name="Wendt-Pienkowski E."/>
        </authorList>
    </citation>
    <scope>NUCLEOTIDE SEQUENCE [LARGE SCALE GENOMIC DNA]</scope>
    <source>
        <strain evidence="7 8">SID10258</strain>
    </source>
</reference>
<feature type="coiled-coil region" evidence="5">
    <location>
        <begin position="383"/>
        <end position="466"/>
    </location>
</feature>
<accession>A0A6L9QC02</accession>
<dbReference type="Gene3D" id="3.90.1720.10">
    <property type="entry name" value="endopeptidase domain like (from Nostoc punctiforme)"/>
    <property type="match status" value="1"/>
</dbReference>
<dbReference type="InterPro" id="IPR051794">
    <property type="entry name" value="PG_Endopeptidase_C40"/>
</dbReference>
<keyword evidence="2" id="KW-0645">Protease</keyword>
<evidence type="ECO:0000259" key="6">
    <source>
        <dbReference type="PROSITE" id="PS51935"/>
    </source>
</evidence>
<dbReference type="Proteomes" id="UP000475532">
    <property type="component" value="Unassembled WGS sequence"/>
</dbReference>
<name>A0A6L9QC02_9ACTN</name>
<comment type="similarity">
    <text evidence="1">Belongs to the peptidase C40 family.</text>
</comment>
<protein>
    <recommendedName>
        <fullName evidence="6">NlpC/P60 domain-containing protein</fullName>
    </recommendedName>
</protein>
<feature type="domain" description="NlpC/P60" evidence="6">
    <location>
        <begin position="1257"/>
        <end position="1379"/>
    </location>
</feature>
<dbReference type="GO" id="GO:0008234">
    <property type="term" value="F:cysteine-type peptidase activity"/>
    <property type="evidence" value="ECO:0007669"/>
    <property type="project" value="UniProtKB-KW"/>
</dbReference>
<dbReference type="InterPro" id="IPR038765">
    <property type="entry name" value="Papain-like_cys_pep_sf"/>
</dbReference>
<dbReference type="InterPro" id="IPR023346">
    <property type="entry name" value="Lysozyme-like_dom_sf"/>
</dbReference>
<dbReference type="PANTHER" id="PTHR47359:SF3">
    <property type="entry name" value="NLP_P60 DOMAIN-CONTAINING PROTEIN-RELATED"/>
    <property type="match status" value="1"/>
</dbReference>
<dbReference type="SUPFAM" id="SSF53955">
    <property type="entry name" value="Lysozyme-like"/>
    <property type="match status" value="1"/>
</dbReference>
<evidence type="ECO:0000256" key="2">
    <source>
        <dbReference type="ARBA" id="ARBA00022670"/>
    </source>
</evidence>
<evidence type="ECO:0000256" key="1">
    <source>
        <dbReference type="ARBA" id="ARBA00007074"/>
    </source>
</evidence>
<feature type="coiled-coil region" evidence="5">
    <location>
        <begin position="268"/>
        <end position="295"/>
    </location>
</feature>
<dbReference type="EMBL" id="JAAGLI010000213">
    <property type="protein sequence ID" value="NEA22588.1"/>
    <property type="molecule type" value="Genomic_DNA"/>
</dbReference>
<keyword evidence="5" id="KW-0175">Coiled coil</keyword>
<dbReference type="GO" id="GO:0006508">
    <property type="term" value="P:proteolysis"/>
    <property type="evidence" value="ECO:0007669"/>
    <property type="project" value="UniProtKB-KW"/>
</dbReference>
<evidence type="ECO:0000313" key="7">
    <source>
        <dbReference type="EMBL" id="NEA22588.1"/>
    </source>
</evidence>
<feature type="coiled-coil region" evidence="5">
    <location>
        <begin position="131"/>
        <end position="158"/>
    </location>
</feature>
<proteinExistence type="inferred from homology"/>
<evidence type="ECO:0000256" key="5">
    <source>
        <dbReference type="SAM" id="Coils"/>
    </source>
</evidence>
<comment type="caution">
    <text evidence="7">The sequence shown here is derived from an EMBL/GenBank/DDBJ whole genome shotgun (WGS) entry which is preliminary data.</text>
</comment>
<organism evidence="7 8">
    <name type="scientific">Actinomadura bangladeshensis</name>
    <dbReference type="NCBI Taxonomy" id="453573"/>
    <lineage>
        <taxon>Bacteria</taxon>
        <taxon>Bacillati</taxon>
        <taxon>Actinomycetota</taxon>
        <taxon>Actinomycetes</taxon>
        <taxon>Streptosporangiales</taxon>
        <taxon>Thermomonosporaceae</taxon>
        <taxon>Actinomadura</taxon>
    </lineage>
</organism>
<gene>
    <name evidence="7" type="ORF">G3I70_08800</name>
</gene>
<keyword evidence="3" id="KW-0378">Hydrolase</keyword>
<evidence type="ECO:0000313" key="8">
    <source>
        <dbReference type="Proteomes" id="UP000475532"/>
    </source>
</evidence>
<dbReference type="Pfam" id="PF00877">
    <property type="entry name" value="NLPC_P60"/>
    <property type="match status" value="1"/>
</dbReference>